<dbReference type="SUPFAM" id="SSF143870">
    <property type="entry name" value="PF0523-like"/>
    <property type="match status" value="1"/>
</dbReference>
<keyword evidence="2" id="KW-0418">Kinase</keyword>
<gene>
    <name evidence="2" type="ORF">AMQ22_00951</name>
</gene>
<dbReference type="NCBIfam" id="NF011465">
    <property type="entry name" value="PRK14886.1-1"/>
    <property type="match status" value="1"/>
</dbReference>
<evidence type="ECO:0000313" key="3">
    <source>
        <dbReference type="Proteomes" id="UP000075398"/>
    </source>
</evidence>
<accession>A0A150J5D5</accession>
<proteinExistence type="inferred from homology"/>
<name>A0A150J5D5_9EURY</name>
<keyword evidence="2" id="KW-0808">Transferase</keyword>
<comment type="similarity">
    <text evidence="1">Belongs to the CGI121/TPRKB family.</text>
</comment>
<dbReference type="EMBL" id="LNGC01000031">
    <property type="protein sequence ID" value="KYC52174.1"/>
    <property type="molecule type" value="Genomic_DNA"/>
</dbReference>
<dbReference type="Pfam" id="PF08617">
    <property type="entry name" value="CGI-121"/>
    <property type="match status" value="1"/>
</dbReference>
<dbReference type="InterPro" id="IPR013926">
    <property type="entry name" value="CGI121/TPRKB"/>
</dbReference>
<dbReference type="Proteomes" id="UP000075398">
    <property type="component" value="Unassembled WGS sequence"/>
</dbReference>
<comment type="caution">
    <text evidence="2">The sequence shown here is derived from an EMBL/GenBank/DDBJ whole genome shotgun (WGS) entry which is preliminary data.</text>
</comment>
<organism evidence="2 3">
    <name type="scientific">Candidatus Methanofastidiosum methylothiophilum</name>
    <dbReference type="NCBI Taxonomy" id="1705564"/>
    <lineage>
        <taxon>Archaea</taxon>
        <taxon>Methanobacteriati</taxon>
        <taxon>Methanobacteriota</taxon>
        <taxon>Stenosarchaea group</taxon>
        <taxon>Candidatus Methanofastidiosia</taxon>
        <taxon>Candidatus Methanofastidiosales</taxon>
        <taxon>Candidatus Methanofastidiosaceae</taxon>
        <taxon>Candidatus Methanofastidiosum</taxon>
    </lineage>
</organism>
<dbReference type="Gene3D" id="3.30.2380.10">
    <property type="entry name" value="CGI121/TPRKB"/>
    <property type="match status" value="1"/>
</dbReference>
<evidence type="ECO:0000256" key="1">
    <source>
        <dbReference type="ARBA" id="ARBA00005546"/>
    </source>
</evidence>
<protein>
    <submittedName>
        <fullName evidence="2">Kinase binding protein</fullName>
    </submittedName>
</protein>
<dbReference type="InterPro" id="IPR036504">
    <property type="entry name" value="CGI121/TPRKB_sf"/>
</dbReference>
<dbReference type="AlphaFoldDB" id="A0A150J5D5"/>
<reference evidence="2 3" key="1">
    <citation type="journal article" date="2016" name="ISME J.">
        <title>Chasing the elusive Euryarchaeota class WSA2: genomes reveal a uniquely fastidious methyl-reducing methanogen.</title>
        <authorList>
            <person name="Nobu M.K."/>
            <person name="Narihiro T."/>
            <person name="Kuroda K."/>
            <person name="Mei R."/>
            <person name="Liu W.T."/>
        </authorList>
    </citation>
    <scope>NUCLEOTIDE SEQUENCE [LARGE SCALE GENOMIC DNA]</scope>
    <source>
        <strain evidence="2">U1lsi0528_Bin055</strain>
    </source>
</reference>
<evidence type="ECO:0000313" key="2">
    <source>
        <dbReference type="EMBL" id="KYC52174.1"/>
    </source>
</evidence>
<sequence length="149" mass="16965">MLLVFESQTHEAEKLIELLKKNGADAIFDESKTYGSNHISMALYQTVQAFKNKSNFADDFSLEYLIRLSGEKQISKALTFGVKNGSKRIGIIVDEEKKSNIINILGQPVAPGRYDKDFIIEYFEIVDIDNQIETEKKIFEKIALLNTKI</sequence>
<dbReference type="GO" id="GO:0016301">
    <property type="term" value="F:kinase activity"/>
    <property type="evidence" value="ECO:0007669"/>
    <property type="project" value="UniProtKB-KW"/>
</dbReference>